<dbReference type="InterPro" id="IPR002509">
    <property type="entry name" value="NODB_dom"/>
</dbReference>
<dbReference type="SUPFAM" id="SSF88713">
    <property type="entry name" value="Glycoside hydrolase/deacetylase"/>
    <property type="match status" value="1"/>
</dbReference>
<dbReference type="PANTHER" id="PTHR10587:SF80">
    <property type="entry name" value="CHITOOLIGOSACCHARIDE DEACETYLASE"/>
    <property type="match status" value="1"/>
</dbReference>
<dbReference type="InterPro" id="IPR050248">
    <property type="entry name" value="Polysacc_deacetylase_ArnD"/>
</dbReference>
<reference evidence="2" key="1">
    <citation type="submission" date="2023-07" db="EMBL/GenBank/DDBJ databases">
        <authorList>
            <person name="Aktuganov G."/>
            <person name="Boyko T."/>
            <person name="Delegan Y."/>
            <person name="Galimzianova N."/>
            <person name="Gilvanova E."/>
            <person name="Korobov V."/>
            <person name="Kuzmina L."/>
            <person name="Melentiev A."/>
            <person name="Milman P."/>
            <person name="Ryabova A."/>
            <person name="Stupak E."/>
            <person name="Yasakov T."/>
            <person name="Zharikova N."/>
            <person name="Zhurenko E."/>
        </authorList>
    </citation>
    <scope>NUCLEOTIDE SEQUENCE</scope>
    <source>
        <strain evidence="2">IB-739</strain>
    </source>
</reference>
<dbReference type="EMBL" id="JAUMKJ010000005">
    <property type="protein sequence ID" value="MDO3676328.1"/>
    <property type="molecule type" value="Genomic_DNA"/>
</dbReference>
<keyword evidence="3" id="KW-1185">Reference proteome</keyword>
<comment type="caution">
    <text evidence="2">The sequence shown here is derived from an EMBL/GenBank/DDBJ whole genome shotgun (WGS) entry which is preliminary data.</text>
</comment>
<evidence type="ECO:0000259" key="1">
    <source>
        <dbReference type="PROSITE" id="PS51677"/>
    </source>
</evidence>
<dbReference type="PANTHER" id="PTHR10587">
    <property type="entry name" value="GLYCOSYL TRANSFERASE-RELATED"/>
    <property type="match status" value="1"/>
</dbReference>
<gene>
    <name evidence="2" type="ORF">Q3C12_04885</name>
</gene>
<sequence>MKRKQWLAASLCFGALLLGLQFSPEVDRFVQHAREKNGTEWAADDVRTRSSLLSLRAWHDEGGERRARMLERIKAEAAKRNIPPVDAKIDRVWKAIPGYNGLEVDVEKSLELAEQQSFPETPQLVFREVPPQIDLDQLGPNPIYKGNPAKPMAALMINVAWGDEYLPRMLDVLRKEQVHATFFFDGMWLRKNILTARKIMGEGHEVSNHAYSHRDMSKLSRTQTAAEISKTETMLKQELGAQNRLFAPPSGDYNQMTVDVAHEMNLRTILWTIDTLDWKKPEPSSIVHKIATRIEPGSLILMHPTSSSSAALPGIIRAIRAKGLSLGTVSEVISPARVPEVESAGQ</sequence>
<proteinExistence type="predicted"/>
<dbReference type="Gene3D" id="3.20.20.370">
    <property type="entry name" value="Glycoside hydrolase/deacetylase"/>
    <property type="match status" value="1"/>
</dbReference>
<evidence type="ECO:0000313" key="3">
    <source>
        <dbReference type="Proteomes" id="UP001168883"/>
    </source>
</evidence>
<evidence type="ECO:0000313" key="2">
    <source>
        <dbReference type="EMBL" id="MDO3676328.1"/>
    </source>
</evidence>
<dbReference type="PROSITE" id="PS51677">
    <property type="entry name" value="NODB"/>
    <property type="match status" value="1"/>
</dbReference>
<accession>A0ABT8V4H1</accession>
<dbReference type="Proteomes" id="UP001168883">
    <property type="component" value="Unassembled WGS sequence"/>
</dbReference>
<name>A0ABT8V4H1_9BACL</name>
<dbReference type="RefSeq" id="WP_025850705.1">
    <property type="nucleotide sequence ID" value="NZ_JARLKN010000093.1"/>
</dbReference>
<protein>
    <submittedName>
        <fullName evidence="2">Polysaccharide deacetylase family protein</fullName>
    </submittedName>
</protein>
<dbReference type="InterPro" id="IPR011330">
    <property type="entry name" value="Glyco_hydro/deAcase_b/a-brl"/>
</dbReference>
<dbReference type="CDD" id="cd10950">
    <property type="entry name" value="CE4_BsYlxY_like"/>
    <property type="match status" value="1"/>
</dbReference>
<dbReference type="Pfam" id="PF01522">
    <property type="entry name" value="Polysacc_deac_1"/>
    <property type="match status" value="1"/>
</dbReference>
<organism evidence="2 3">
    <name type="scientific">Paenibacillus ehimensis</name>
    <dbReference type="NCBI Taxonomy" id="79264"/>
    <lineage>
        <taxon>Bacteria</taxon>
        <taxon>Bacillati</taxon>
        <taxon>Bacillota</taxon>
        <taxon>Bacilli</taxon>
        <taxon>Bacillales</taxon>
        <taxon>Paenibacillaceae</taxon>
        <taxon>Paenibacillus</taxon>
    </lineage>
</organism>
<feature type="domain" description="NodB homology" evidence="1">
    <location>
        <begin position="151"/>
        <end position="327"/>
    </location>
</feature>